<accession>A0A1D8GEK2</accession>
<dbReference type="InterPro" id="IPR013132">
    <property type="entry name" value="PseI/NeuA/B-like_N"/>
</dbReference>
<dbReference type="Gene3D" id="3.90.1210.10">
    <property type="entry name" value="Antifreeze-like/N-acetylneuraminic acid synthase C-terminal domain"/>
    <property type="match status" value="1"/>
</dbReference>
<dbReference type="SUPFAM" id="SSF51569">
    <property type="entry name" value="Aldolase"/>
    <property type="match status" value="1"/>
</dbReference>
<dbReference type="Pfam" id="PF08666">
    <property type="entry name" value="SAF"/>
    <property type="match status" value="1"/>
</dbReference>
<dbReference type="AlphaFoldDB" id="A0A1D8GEK2"/>
<dbReference type="InterPro" id="IPR036732">
    <property type="entry name" value="AFP_Neu5c_C_sf"/>
</dbReference>
<dbReference type="Gene3D" id="3.20.20.70">
    <property type="entry name" value="Aldolase class I"/>
    <property type="match status" value="1"/>
</dbReference>
<reference evidence="2 3" key="1">
    <citation type="submission" date="2016-09" db="EMBL/GenBank/DDBJ databases">
        <title>Genomic analysis reveals versatility of anaerobic energy metabolism of Geosporobacter ferrireducens IRF9 of phylum Firmicutes.</title>
        <authorList>
            <person name="Kim S.-J."/>
        </authorList>
    </citation>
    <scope>NUCLEOTIDE SEQUENCE [LARGE SCALE GENOMIC DNA]</scope>
    <source>
        <strain evidence="2 3">IRF9</strain>
    </source>
</reference>
<dbReference type="InterPro" id="IPR051690">
    <property type="entry name" value="PseI-like"/>
</dbReference>
<evidence type="ECO:0000313" key="2">
    <source>
        <dbReference type="EMBL" id="AOT69331.1"/>
    </source>
</evidence>
<dbReference type="RefSeq" id="WP_069974897.1">
    <property type="nucleotide sequence ID" value="NZ_CP017269.1"/>
</dbReference>
<dbReference type="EMBL" id="CP017269">
    <property type="protein sequence ID" value="AOT69331.1"/>
    <property type="molecule type" value="Genomic_DNA"/>
</dbReference>
<dbReference type="Pfam" id="PF03102">
    <property type="entry name" value="NeuB"/>
    <property type="match status" value="1"/>
</dbReference>
<keyword evidence="3" id="KW-1185">Reference proteome</keyword>
<dbReference type="STRING" id="1424294.Gferi_06945"/>
<dbReference type="SMART" id="SM00858">
    <property type="entry name" value="SAF"/>
    <property type="match status" value="1"/>
</dbReference>
<dbReference type="GO" id="GO:0016051">
    <property type="term" value="P:carbohydrate biosynthetic process"/>
    <property type="evidence" value="ECO:0007669"/>
    <property type="project" value="InterPro"/>
</dbReference>
<feature type="domain" description="AFP-like" evidence="1">
    <location>
        <begin position="294"/>
        <end position="352"/>
    </location>
</feature>
<protein>
    <submittedName>
        <fullName evidence="2">Pseudaminic acid synthase</fullName>
    </submittedName>
</protein>
<proteinExistence type="predicted"/>
<organism evidence="2 3">
    <name type="scientific">Geosporobacter ferrireducens</name>
    <dbReference type="NCBI Taxonomy" id="1424294"/>
    <lineage>
        <taxon>Bacteria</taxon>
        <taxon>Bacillati</taxon>
        <taxon>Bacillota</taxon>
        <taxon>Clostridia</taxon>
        <taxon>Peptostreptococcales</taxon>
        <taxon>Thermotaleaceae</taxon>
        <taxon>Geosporobacter</taxon>
    </lineage>
</organism>
<sequence>MNHEIKIKDRIIIGEETPCYVIAEMSANHAGDMHRAFEIIHAAKASGADCIKVQTYTPDTMTIDCDNEYFQIKTGTWQGENLYRLYEKAYTPWEWQYRLKEEAEKVGLDFLSTAFDPTSVDFLESLGVDFYKIASFEANDLPLIRYVASKGKPIILSTGMATWDEITEAVAAIKDQGNHKLCLLRCSSAYPAIPQDMNLKAMMHLRDTLGVYVGLSDHSLGAVAAITAVALGAKVIEKHFCISREIENPDASFSMEPHEFKKMVADIRAAETAIGEINFEVSDRENTNRIFRRSIFVVEDMKAGELFTSQNTRIIRPAAGLAPKYIEQILGKTATKDIPRGTPLEWSMVRSTNE</sequence>
<dbReference type="InterPro" id="IPR006190">
    <property type="entry name" value="SAF_AFP_Neu5Ac"/>
</dbReference>
<dbReference type="OrthoDB" id="9814210at2"/>
<dbReference type="PANTHER" id="PTHR42966:SF2">
    <property type="entry name" value="PSEUDAMINIC ACID SYNTHASE"/>
    <property type="match status" value="1"/>
</dbReference>
<dbReference type="InterPro" id="IPR013785">
    <property type="entry name" value="Aldolase_TIM"/>
</dbReference>
<dbReference type="CDD" id="cd11615">
    <property type="entry name" value="SAF_NeuB_like"/>
    <property type="match status" value="1"/>
</dbReference>
<dbReference type="NCBIfam" id="TIGR03586">
    <property type="entry name" value="PseI"/>
    <property type="match status" value="1"/>
</dbReference>
<dbReference type="GO" id="GO:0047444">
    <property type="term" value="F:N-acylneuraminate-9-phosphate synthase activity"/>
    <property type="evidence" value="ECO:0007669"/>
    <property type="project" value="TreeGrafter"/>
</dbReference>
<evidence type="ECO:0000259" key="1">
    <source>
        <dbReference type="PROSITE" id="PS50844"/>
    </source>
</evidence>
<dbReference type="PROSITE" id="PS50844">
    <property type="entry name" value="AFP_LIKE"/>
    <property type="match status" value="1"/>
</dbReference>
<dbReference type="InterPro" id="IPR020030">
    <property type="entry name" value="Pseudaminic_synth_PseI"/>
</dbReference>
<dbReference type="SUPFAM" id="SSF51269">
    <property type="entry name" value="AFP III-like domain"/>
    <property type="match status" value="1"/>
</dbReference>
<dbReference type="PANTHER" id="PTHR42966">
    <property type="entry name" value="N-ACETYLNEURAMINATE SYNTHASE"/>
    <property type="match status" value="1"/>
</dbReference>
<dbReference type="InterPro" id="IPR013974">
    <property type="entry name" value="SAF"/>
</dbReference>
<gene>
    <name evidence="2" type="ORF">Gferi_06945</name>
</gene>
<name>A0A1D8GEK2_9FIRM</name>
<evidence type="ECO:0000313" key="3">
    <source>
        <dbReference type="Proteomes" id="UP000095743"/>
    </source>
</evidence>
<dbReference type="InterPro" id="IPR057736">
    <property type="entry name" value="SAF_PseI/NeuA/NeuB"/>
</dbReference>
<dbReference type="Proteomes" id="UP000095743">
    <property type="component" value="Chromosome"/>
</dbReference>
<dbReference type="KEGG" id="gfe:Gferi_06945"/>